<evidence type="ECO:0000313" key="3">
    <source>
        <dbReference type="Proteomes" id="UP000310158"/>
    </source>
</evidence>
<keyword evidence="1" id="KW-0812">Transmembrane</keyword>
<dbReference type="Proteomes" id="UP000310158">
    <property type="component" value="Unassembled WGS sequence"/>
</dbReference>
<accession>A0A4S4LRD0</accession>
<dbReference type="EMBL" id="SGPL01000303">
    <property type="protein sequence ID" value="THH14091.1"/>
    <property type="molecule type" value="Genomic_DNA"/>
</dbReference>
<sequence length="292" mass="32448">MPSIFLPARPTGFESPSIAIEKGAYHLHAPHRPLSRSRSRPTVSKPDYILHRPSPSSASASARVSLRYERRMASLVVLLAIATTASFTAAWMLFITGDRGESFLAEHVDVLLTSSNVYITSDSLDQNLSNILGHSWTPTLCYRPPSAVSSVSHLDLLSNIYLGTFLHLDIFLSILIHLSEPIIRDRHIVRMLSAWNPKGSCIEVDDAAVLNADLWSVIDTIHAIPVNWPRTTLTSETSPWFKIASLRQRDPEFCVASCEPLLENGYDFKRTRFFTLLSPFLAFAVVSPACST</sequence>
<protein>
    <submittedName>
        <fullName evidence="2">Uncharacterized protein</fullName>
    </submittedName>
</protein>
<name>A0A4S4LRD0_9AGAM</name>
<comment type="caution">
    <text evidence="2">The sequence shown here is derived from an EMBL/GenBank/DDBJ whole genome shotgun (WGS) entry which is preliminary data.</text>
</comment>
<evidence type="ECO:0000313" key="2">
    <source>
        <dbReference type="EMBL" id="THH14091.1"/>
    </source>
</evidence>
<organism evidence="2 3">
    <name type="scientific">Bondarzewia mesenterica</name>
    <dbReference type="NCBI Taxonomy" id="1095465"/>
    <lineage>
        <taxon>Eukaryota</taxon>
        <taxon>Fungi</taxon>
        <taxon>Dikarya</taxon>
        <taxon>Basidiomycota</taxon>
        <taxon>Agaricomycotina</taxon>
        <taxon>Agaricomycetes</taxon>
        <taxon>Russulales</taxon>
        <taxon>Bondarzewiaceae</taxon>
        <taxon>Bondarzewia</taxon>
    </lineage>
</organism>
<gene>
    <name evidence="2" type="ORF">EW146_g6200</name>
</gene>
<proteinExistence type="predicted"/>
<keyword evidence="1" id="KW-0472">Membrane</keyword>
<keyword evidence="1" id="KW-1133">Transmembrane helix</keyword>
<dbReference type="AlphaFoldDB" id="A0A4S4LRD0"/>
<keyword evidence="3" id="KW-1185">Reference proteome</keyword>
<feature type="transmembrane region" description="Helical" evidence="1">
    <location>
        <begin position="73"/>
        <end position="94"/>
    </location>
</feature>
<dbReference type="OrthoDB" id="10639077at2759"/>
<reference evidence="2 3" key="1">
    <citation type="submission" date="2019-02" db="EMBL/GenBank/DDBJ databases">
        <title>Genome sequencing of the rare red list fungi Bondarzewia mesenterica.</title>
        <authorList>
            <person name="Buettner E."/>
            <person name="Kellner H."/>
        </authorList>
    </citation>
    <scope>NUCLEOTIDE SEQUENCE [LARGE SCALE GENOMIC DNA]</scope>
    <source>
        <strain evidence="2 3">DSM 108281</strain>
    </source>
</reference>
<evidence type="ECO:0000256" key="1">
    <source>
        <dbReference type="SAM" id="Phobius"/>
    </source>
</evidence>